<proteinExistence type="predicted"/>
<sequence>MVSASAEFRKSGFTDEEAADLSRIAAMYQNVADTAVSSEDAVASIVSQIRAYGIENDKAAEWATHVIDSYNEV</sequence>
<protein>
    <submittedName>
        <fullName evidence="1">Minor tail protein</fullName>
    </submittedName>
</protein>
<evidence type="ECO:0000313" key="1">
    <source>
        <dbReference type="EMBL" id="DAF50256.1"/>
    </source>
</evidence>
<reference evidence="1" key="1">
    <citation type="journal article" date="2021" name="Proc. Natl. Acad. Sci. U.S.A.">
        <title>A Catalog of Tens of Thousands of Viruses from Human Metagenomes Reveals Hidden Associations with Chronic Diseases.</title>
        <authorList>
            <person name="Tisza M.J."/>
            <person name="Buck C.B."/>
        </authorList>
    </citation>
    <scope>NUCLEOTIDE SEQUENCE</scope>
    <source>
        <strain evidence="1">CtBCr48</strain>
    </source>
</reference>
<accession>A0A8S5SH61</accession>
<dbReference type="EMBL" id="BK032595">
    <property type="protein sequence ID" value="DAF50256.1"/>
    <property type="molecule type" value="Genomic_DNA"/>
</dbReference>
<name>A0A8S5SH61_9CAUD</name>
<organism evidence="1">
    <name type="scientific">Siphoviridae sp. ctBCr48</name>
    <dbReference type="NCBI Taxonomy" id="2827802"/>
    <lineage>
        <taxon>Viruses</taxon>
        <taxon>Duplodnaviria</taxon>
        <taxon>Heunggongvirae</taxon>
        <taxon>Uroviricota</taxon>
        <taxon>Caudoviricetes</taxon>
    </lineage>
</organism>